<organism evidence="1 2">
    <name type="scientific">Virgibacillus sediminis</name>
    <dbReference type="NCBI Taxonomy" id="202260"/>
    <lineage>
        <taxon>Bacteria</taxon>
        <taxon>Bacillati</taxon>
        <taxon>Bacillota</taxon>
        <taxon>Bacilli</taxon>
        <taxon>Bacillales</taxon>
        <taxon>Bacillaceae</taxon>
        <taxon>Virgibacillus</taxon>
    </lineage>
</organism>
<protein>
    <submittedName>
        <fullName evidence="1">GrpB family protein</fullName>
    </submittedName>
</protein>
<dbReference type="RefSeq" id="WP_390307411.1">
    <property type="nucleotide sequence ID" value="NZ_JBHRRZ010000036.1"/>
</dbReference>
<dbReference type="SUPFAM" id="SSF81301">
    <property type="entry name" value="Nucleotidyltransferase"/>
    <property type="match status" value="1"/>
</dbReference>
<name>A0ABV7A8I4_9BACI</name>
<sequence length="138" mass="15902">MARQIEHVGSTSVPGLCAKPIIDILLMVTDAADESTYVGALEKAGYALRIREPDWFEHRMFQESKPDVHLHVFSQGTSEAGRMLCFRDWLRSNQADREKYAHEKRELARRKWRHIQDYADAKSSVVQEIMNRAGADEQ</sequence>
<dbReference type="PANTHER" id="PTHR34822">
    <property type="entry name" value="GRPB DOMAIN PROTEIN (AFU_ORTHOLOGUE AFUA_1G01530)"/>
    <property type="match status" value="1"/>
</dbReference>
<evidence type="ECO:0000313" key="2">
    <source>
        <dbReference type="Proteomes" id="UP001595387"/>
    </source>
</evidence>
<keyword evidence="2" id="KW-1185">Reference proteome</keyword>
<dbReference type="PANTHER" id="PTHR34822:SF1">
    <property type="entry name" value="GRPB FAMILY PROTEIN"/>
    <property type="match status" value="1"/>
</dbReference>
<evidence type="ECO:0000313" key="1">
    <source>
        <dbReference type="EMBL" id="MFC2949442.1"/>
    </source>
</evidence>
<reference evidence="2" key="1">
    <citation type="journal article" date="2019" name="Int. J. Syst. Evol. Microbiol.">
        <title>The Global Catalogue of Microorganisms (GCM) 10K type strain sequencing project: providing services to taxonomists for standard genome sequencing and annotation.</title>
        <authorList>
            <consortium name="The Broad Institute Genomics Platform"/>
            <consortium name="The Broad Institute Genome Sequencing Center for Infectious Disease"/>
            <person name="Wu L."/>
            <person name="Ma J."/>
        </authorList>
    </citation>
    <scope>NUCLEOTIDE SEQUENCE [LARGE SCALE GENOMIC DNA]</scope>
    <source>
        <strain evidence="2">KCTC 13193</strain>
    </source>
</reference>
<comment type="caution">
    <text evidence="1">The sequence shown here is derived from an EMBL/GenBank/DDBJ whole genome shotgun (WGS) entry which is preliminary data.</text>
</comment>
<dbReference type="EMBL" id="JBHRRZ010000036">
    <property type="protein sequence ID" value="MFC2949442.1"/>
    <property type="molecule type" value="Genomic_DNA"/>
</dbReference>
<dbReference type="Pfam" id="PF04229">
    <property type="entry name" value="GrpB"/>
    <property type="match status" value="1"/>
</dbReference>
<dbReference type="Proteomes" id="UP001595387">
    <property type="component" value="Unassembled WGS sequence"/>
</dbReference>
<accession>A0ABV7A8I4</accession>
<gene>
    <name evidence="1" type="ORF">ACFODW_14065</name>
</gene>
<dbReference type="InterPro" id="IPR043519">
    <property type="entry name" value="NT_sf"/>
</dbReference>
<proteinExistence type="predicted"/>
<dbReference type="InterPro" id="IPR007344">
    <property type="entry name" value="GrpB/CoaE"/>
</dbReference>
<dbReference type="Gene3D" id="3.30.460.10">
    <property type="entry name" value="Beta Polymerase, domain 2"/>
    <property type="match status" value="1"/>
</dbReference>